<evidence type="ECO:0000313" key="1">
    <source>
        <dbReference type="EMBL" id="GEM39513.1"/>
    </source>
</evidence>
<accession>A0A511MFP0</accession>
<dbReference type="EMBL" id="BJXA01000025">
    <property type="protein sequence ID" value="GEM39513.1"/>
    <property type="molecule type" value="Genomic_DNA"/>
</dbReference>
<dbReference type="SUPFAM" id="SSF110296">
    <property type="entry name" value="Oligoxyloglucan reducing end-specific cellobiohydrolase"/>
    <property type="match status" value="1"/>
</dbReference>
<evidence type="ECO:0008006" key="3">
    <source>
        <dbReference type="Google" id="ProtNLM"/>
    </source>
</evidence>
<dbReference type="InterPro" id="IPR015943">
    <property type="entry name" value="WD40/YVTN_repeat-like_dom_sf"/>
</dbReference>
<organism evidence="1 2">
    <name type="scientific">Nocardia ninae NBRC 108245</name>
    <dbReference type="NCBI Taxonomy" id="1210091"/>
    <lineage>
        <taxon>Bacteria</taxon>
        <taxon>Bacillati</taxon>
        <taxon>Actinomycetota</taxon>
        <taxon>Actinomycetes</taxon>
        <taxon>Mycobacteriales</taxon>
        <taxon>Nocardiaceae</taxon>
        <taxon>Nocardia</taxon>
    </lineage>
</organism>
<dbReference type="AlphaFoldDB" id="A0A511MFP0"/>
<protein>
    <recommendedName>
        <fullName evidence="3">Glycosyl hydrolase</fullName>
    </recommendedName>
</protein>
<sequence>MKHWRFAGIAAACTAVLGVSAIVVPVIRAPSGFVRFDPLSATFSSANEGWTLGRLEPCESTQHCASVQHTTDGGRTWRTATAMTIPQQTQILRFANSRHGWALTPDALWSTQDGGATWRPVDNSVGRGPRSSTNTVDISGIELPGGTARFIEGTADGELALFTGSAERDAWTKSATVEINDYIDAPQIAAAHHANSAWFWVSGEQPAPVPPGTTTFPRPIRAVSGAELVDGRLRLWTPPCSGPDEHPVRAQAPSETQIFLTCASGPDHNRYRQLVSRDGGATFADLDGPDSSRVSILSAATTTDLVAEDPPNLLTSLDGGHSWMQTYQPSRERREDSFYLYRPAPGFITATTGFIIEEKGWISDPVRPHHPRVSTLPATYDAGRTWAPVTFPAPQRNAEPVN</sequence>
<evidence type="ECO:0000313" key="2">
    <source>
        <dbReference type="Proteomes" id="UP000321424"/>
    </source>
</evidence>
<keyword evidence="2" id="KW-1185">Reference proteome</keyword>
<comment type="caution">
    <text evidence="1">The sequence shown here is derived from an EMBL/GenBank/DDBJ whole genome shotgun (WGS) entry which is preliminary data.</text>
</comment>
<gene>
    <name evidence="1" type="ORF">NN4_40320</name>
</gene>
<dbReference type="Proteomes" id="UP000321424">
    <property type="component" value="Unassembled WGS sequence"/>
</dbReference>
<name>A0A511MFP0_9NOCA</name>
<reference evidence="1 2" key="1">
    <citation type="submission" date="2019-07" db="EMBL/GenBank/DDBJ databases">
        <title>Whole genome shotgun sequence of Nocardia ninae NBRC 108245.</title>
        <authorList>
            <person name="Hosoyama A."/>
            <person name="Uohara A."/>
            <person name="Ohji S."/>
            <person name="Ichikawa N."/>
        </authorList>
    </citation>
    <scope>NUCLEOTIDE SEQUENCE [LARGE SCALE GENOMIC DNA]</scope>
    <source>
        <strain evidence="1 2">NBRC 108245</strain>
    </source>
</reference>
<dbReference type="Gene3D" id="2.130.10.10">
    <property type="entry name" value="YVTN repeat-like/Quinoprotein amine dehydrogenase"/>
    <property type="match status" value="1"/>
</dbReference>
<proteinExistence type="predicted"/>